<dbReference type="AlphaFoldDB" id="A0A1H3LB71"/>
<dbReference type="Proteomes" id="UP000199035">
    <property type="component" value="Unassembled WGS sequence"/>
</dbReference>
<proteinExistence type="predicted"/>
<name>A0A1H3LB71_9GAMM</name>
<feature type="signal peptide" evidence="1">
    <location>
        <begin position="1"/>
        <end position="17"/>
    </location>
</feature>
<evidence type="ECO:0000313" key="2">
    <source>
        <dbReference type="EMBL" id="SDY61158.1"/>
    </source>
</evidence>
<dbReference type="EMBL" id="FNPK01000016">
    <property type="protein sequence ID" value="SDY61158.1"/>
    <property type="molecule type" value="Genomic_DNA"/>
</dbReference>
<accession>A0A1H3LB71</accession>
<dbReference type="RefSeq" id="WP_092691333.1">
    <property type="nucleotide sequence ID" value="NZ_FNPK01000016.1"/>
</dbReference>
<protein>
    <submittedName>
        <fullName evidence="2">Uncharacterized protein</fullName>
    </submittedName>
</protein>
<dbReference type="PROSITE" id="PS51257">
    <property type="entry name" value="PROKAR_LIPOPROTEIN"/>
    <property type="match status" value="1"/>
</dbReference>
<feature type="chain" id="PRO_5011765199" evidence="1">
    <location>
        <begin position="18"/>
        <end position="173"/>
    </location>
</feature>
<gene>
    <name evidence="2" type="ORF">SAMN05421643_11683</name>
</gene>
<evidence type="ECO:0000256" key="1">
    <source>
        <dbReference type="SAM" id="SignalP"/>
    </source>
</evidence>
<keyword evidence="1" id="KW-0732">Signal</keyword>
<evidence type="ECO:0000313" key="3">
    <source>
        <dbReference type="Proteomes" id="UP000199035"/>
    </source>
</evidence>
<organism evidence="2 3">
    <name type="scientific">Acinetobacter kyonggiensis</name>
    <dbReference type="NCBI Taxonomy" id="595670"/>
    <lineage>
        <taxon>Bacteria</taxon>
        <taxon>Pseudomonadati</taxon>
        <taxon>Pseudomonadota</taxon>
        <taxon>Gammaproteobacteria</taxon>
        <taxon>Moraxellales</taxon>
        <taxon>Moraxellaceae</taxon>
        <taxon>Acinetobacter</taxon>
    </lineage>
</organism>
<keyword evidence="3" id="KW-1185">Reference proteome</keyword>
<sequence length="173" mass="19703">MLKPLILATLISTLVLSACSSSEQNETQIDPQKYQVQDVASLQQRLDLLNQKLSKDYQAFKKTNSIAFSDQSVFDSRQLKTLNLHAVSRTSLKPVKTAYCEMMNGYFAEMYHLGHQNLSLIGQLQLPHAQHEDLAKSFANADQFYDFILNRYTSYRQAQEIMGFGCNLKEALN</sequence>
<reference evidence="3" key="1">
    <citation type="submission" date="2016-10" db="EMBL/GenBank/DDBJ databases">
        <authorList>
            <person name="Varghese N."/>
            <person name="Submissions S."/>
        </authorList>
    </citation>
    <scope>NUCLEOTIDE SEQUENCE [LARGE SCALE GENOMIC DNA]</scope>
    <source>
        <strain evidence="3">ANC 5109</strain>
    </source>
</reference>